<evidence type="ECO:0000256" key="9">
    <source>
        <dbReference type="RuleBase" id="RU366031"/>
    </source>
</evidence>
<proteinExistence type="inferred from homology"/>
<evidence type="ECO:0000256" key="1">
    <source>
        <dbReference type="ARBA" id="ARBA00004772"/>
    </source>
</evidence>
<dbReference type="PANTHER" id="PTHR38042">
    <property type="entry name" value="UROPORPHYRINOGEN-III SYNTHASE, CHLOROPLASTIC"/>
    <property type="match status" value="1"/>
</dbReference>
<evidence type="ECO:0000256" key="3">
    <source>
        <dbReference type="ARBA" id="ARBA00013109"/>
    </source>
</evidence>
<dbReference type="CDD" id="cd06578">
    <property type="entry name" value="HemD"/>
    <property type="match status" value="1"/>
</dbReference>
<dbReference type="EMBL" id="LGUG01000004">
    <property type="protein sequence ID" value="KON95068.1"/>
    <property type="molecule type" value="Genomic_DNA"/>
</dbReference>
<feature type="domain" description="Tetrapyrrole biosynthesis uroporphyrinogen III synthase" evidence="10">
    <location>
        <begin position="23"/>
        <end position="252"/>
    </location>
</feature>
<evidence type="ECO:0000256" key="5">
    <source>
        <dbReference type="ARBA" id="ARBA00023244"/>
    </source>
</evidence>
<dbReference type="GO" id="GO:0006780">
    <property type="term" value="P:uroporphyrinogen III biosynthetic process"/>
    <property type="evidence" value="ECO:0007669"/>
    <property type="project" value="UniProtKB-UniRule"/>
</dbReference>
<evidence type="ECO:0000313" key="12">
    <source>
        <dbReference type="EMBL" id="SDJ41685.1"/>
    </source>
</evidence>
<dbReference type="GO" id="GO:0004852">
    <property type="term" value="F:uroporphyrinogen-III synthase activity"/>
    <property type="evidence" value="ECO:0007669"/>
    <property type="project" value="UniProtKB-UniRule"/>
</dbReference>
<comment type="similarity">
    <text evidence="2 9">Belongs to the uroporphyrinogen-III synthase family.</text>
</comment>
<evidence type="ECO:0000313" key="11">
    <source>
        <dbReference type="EMBL" id="KON95068.1"/>
    </source>
</evidence>
<dbReference type="PANTHER" id="PTHR38042:SF1">
    <property type="entry name" value="UROPORPHYRINOGEN-III SYNTHASE, CHLOROPLASTIC"/>
    <property type="match status" value="1"/>
</dbReference>
<reference evidence="12 14" key="2">
    <citation type="submission" date="2016-10" db="EMBL/GenBank/DDBJ databases">
        <authorList>
            <person name="de Groot N.N."/>
        </authorList>
    </citation>
    <scope>NUCLEOTIDE SEQUENCE [LARGE SCALE GENOMIC DNA]</scope>
    <source>
        <strain evidence="12 14">DSM 2895</strain>
    </source>
</reference>
<name>A0A0D1XKM6_ANEMI</name>
<dbReference type="OrthoDB" id="9815856at2"/>
<dbReference type="RefSeq" id="WP_043067304.1">
    <property type="nucleotide sequence ID" value="NZ_BJOA01000034.1"/>
</dbReference>
<keyword evidence="5 9" id="KW-0627">Porphyrin biosynthesis</keyword>
<dbReference type="Proteomes" id="UP000037269">
    <property type="component" value="Unassembled WGS sequence"/>
</dbReference>
<comment type="function">
    <text evidence="6 9">Catalyzes cyclization of the linear tetrapyrrole, hydroxymethylbilane, to the macrocyclic uroporphyrinogen III.</text>
</comment>
<dbReference type="UniPathway" id="UPA00251">
    <property type="reaction ID" value="UER00320"/>
</dbReference>
<dbReference type="STRING" id="47500.AF333_05805"/>
<comment type="catalytic activity">
    <reaction evidence="8 9">
        <text>hydroxymethylbilane = uroporphyrinogen III + H2O</text>
        <dbReference type="Rhea" id="RHEA:18965"/>
        <dbReference type="ChEBI" id="CHEBI:15377"/>
        <dbReference type="ChEBI" id="CHEBI:57308"/>
        <dbReference type="ChEBI" id="CHEBI:57845"/>
        <dbReference type="EC" id="4.2.1.75"/>
    </reaction>
</comment>
<dbReference type="InterPro" id="IPR003754">
    <property type="entry name" value="4pyrrol_synth_uPrphyn_synth"/>
</dbReference>
<dbReference type="InterPro" id="IPR036108">
    <property type="entry name" value="4pyrrol_syn_uPrphyn_synt_sf"/>
</dbReference>
<organism evidence="11 13">
    <name type="scientific">Aneurinibacillus migulanus</name>
    <name type="common">Bacillus migulanus</name>
    <dbReference type="NCBI Taxonomy" id="47500"/>
    <lineage>
        <taxon>Bacteria</taxon>
        <taxon>Bacillati</taxon>
        <taxon>Bacillota</taxon>
        <taxon>Bacilli</taxon>
        <taxon>Bacillales</taxon>
        <taxon>Paenibacillaceae</taxon>
        <taxon>Aneurinibacillus group</taxon>
        <taxon>Aneurinibacillus</taxon>
    </lineage>
</organism>
<dbReference type="SUPFAM" id="SSF69618">
    <property type="entry name" value="HemD-like"/>
    <property type="match status" value="1"/>
</dbReference>
<accession>A0A0D1XKM6</accession>
<dbReference type="AlphaFoldDB" id="A0A0D1XKM6"/>
<protein>
    <recommendedName>
        <fullName evidence="7 9">Uroporphyrinogen-III synthase</fullName>
        <ecNumber evidence="3 9">4.2.1.75</ecNumber>
    </recommendedName>
</protein>
<dbReference type="Proteomes" id="UP000182836">
    <property type="component" value="Unassembled WGS sequence"/>
</dbReference>
<dbReference type="Pfam" id="PF02602">
    <property type="entry name" value="HEM4"/>
    <property type="match status" value="1"/>
</dbReference>
<comment type="pathway">
    <text evidence="1 9">Porphyrin-containing compound metabolism; protoporphyrin-IX biosynthesis; coproporphyrinogen-III from 5-aminolevulinate: step 3/4.</text>
</comment>
<dbReference type="EMBL" id="FNED01000017">
    <property type="protein sequence ID" value="SDJ41685.1"/>
    <property type="molecule type" value="Genomic_DNA"/>
</dbReference>
<dbReference type="FunFam" id="3.40.50.10090:FF:000001">
    <property type="entry name" value="Bifunctional uroporphyrinogen-III C-methyltransferase/uroporphyrinogen-III synthase"/>
    <property type="match status" value="1"/>
</dbReference>
<dbReference type="EC" id="4.2.1.75" evidence="3 9"/>
<dbReference type="PATRIC" id="fig|47500.8.peg.2348"/>
<dbReference type="GeneID" id="42304717"/>
<dbReference type="Gene3D" id="3.40.50.10090">
    <property type="match status" value="2"/>
</dbReference>
<dbReference type="GO" id="GO:0006782">
    <property type="term" value="P:protoporphyrinogen IX biosynthetic process"/>
    <property type="evidence" value="ECO:0007669"/>
    <property type="project" value="UniProtKB-UniRule"/>
</dbReference>
<evidence type="ECO:0000256" key="2">
    <source>
        <dbReference type="ARBA" id="ARBA00008133"/>
    </source>
</evidence>
<evidence type="ECO:0000256" key="8">
    <source>
        <dbReference type="ARBA" id="ARBA00048617"/>
    </source>
</evidence>
<keyword evidence="13" id="KW-1185">Reference proteome</keyword>
<reference evidence="11 13" key="1">
    <citation type="submission" date="2015-07" db="EMBL/GenBank/DDBJ databases">
        <title>Fjat-14205 dsm 2895.</title>
        <authorList>
            <person name="Liu B."/>
            <person name="Wang J."/>
            <person name="Zhu Y."/>
            <person name="Liu G."/>
            <person name="Chen Q."/>
            <person name="Chen Z."/>
            <person name="Lan J."/>
            <person name="Che J."/>
            <person name="Ge C."/>
            <person name="Shi H."/>
            <person name="Pan Z."/>
            <person name="Liu X."/>
        </authorList>
    </citation>
    <scope>NUCLEOTIDE SEQUENCE [LARGE SCALE GENOMIC DNA]</scope>
    <source>
        <strain evidence="11 13">DSM 2895</strain>
    </source>
</reference>
<evidence type="ECO:0000256" key="6">
    <source>
        <dbReference type="ARBA" id="ARBA00037589"/>
    </source>
</evidence>
<gene>
    <name evidence="11" type="ORF">AF333_05805</name>
    <name evidence="12" type="ORF">SAMN04487909_11777</name>
</gene>
<evidence type="ECO:0000313" key="14">
    <source>
        <dbReference type="Proteomes" id="UP000182836"/>
    </source>
</evidence>
<sequence length="266" mass="29769">MNTDYSLAGKRIVVTRAREQAGELIRKIEERGGEALVCPVIRFVPPTDLTVLDDALRRLSTFDWIFFTSVNGVAFFFQRIQELEVNMDEFTGRITAVGTKTAAALEARGLSVQHIPGKFTAEHLIETMHDKLKPGQKVLLPRSAIGRDVLPEGLMALGVEVTDAPAYDTVKSEENIAQLMSELKEKQVDIITFTSPSTVRYFLSSFSLTERQRYLEGVHIAVIGPITEKAVREEGLQVHIIGNEYSIDGLIEAMSNYTGWQSRRRI</sequence>
<evidence type="ECO:0000256" key="7">
    <source>
        <dbReference type="ARBA" id="ARBA00040167"/>
    </source>
</evidence>
<dbReference type="InterPro" id="IPR039793">
    <property type="entry name" value="UROS/Hem4"/>
</dbReference>
<evidence type="ECO:0000256" key="4">
    <source>
        <dbReference type="ARBA" id="ARBA00023239"/>
    </source>
</evidence>
<keyword evidence="4 9" id="KW-0456">Lyase</keyword>
<evidence type="ECO:0000259" key="10">
    <source>
        <dbReference type="Pfam" id="PF02602"/>
    </source>
</evidence>
<evidence type="ECO:0000313" key="13">
    <source>
        <dbReference type="Proteomes" id="UP000037269"/>
    </source>
</evidence>